<proteinExistence type="predicted"/>
<sequence length="128" mass="14449">MLDTGTESNLIKLSNLKSNVGINVEINLSSRFVLKSISDERIETIGSTKLTLYGKTIEFYVVKKDFLGQTQDLLGIIFLSDTINLYPKSSVQWRNVTIPFSNRTIIIHARSVMCIFFQLPGHLSHISD</sequence>
<dbReference type="Proteomes" id="UP000053105">
    <property type="component" value="Unassembled WGS sequence"/>
</dbReference>
<protein>
    <recommendedName>
        <fullName evidence="3">Peptidase A2 domain-containing protein</fullName>
    </recommendedName>
</protein>
<dbReference type="OrthoDB" id="7616938at2759"/>
<gene>
    <name evidence="1" type="ORF">WN51_10979</name>
</gene>
<evidence type="ECO:0000313" key="2">
    <source>
        <dbReference type="Proteomes" id="UP000053105"/>
    </source>
</evidence>
<dbReference type="AlphaFoldDB" id="A0A0M8ZN16"/>
<organism evidence="1 2">
    <name type="scientific">Melipona quadrifasciata</name>
    <dbReference type="NCBI Taxonomy" id="166423"/>
    <lineage>
        <taxon>Eukaryota</taxon>
        <taxon>Metazoa</taxon>
        <taxon>Ecdysozoa</taxon>
        <taxon>Arthropoda</taxon>
        <taxon>Hexapoda</taxon>
        <taxon>Insecta</taxon>
        <taxon>Pterygota</taxon>
        <taxon>Neoptera</taxon>
        <taxon>Endopterygota</taxon>
        <taxon>Hymenoptera</taxon>
        <taxon>Apocrita</taxon>
        <taxon>Aculeata</taxon>
        <taxon>Apoidea</taxon>
        <taxon>Anthophila</taxon>
        <taxon>Apidae</taxon>
        <taxon>Melipona</taxon>
    </lineage>
</organism>
<reference evidence="1 2" key="1">
    <citation type="submission" date="2015-07" db="EMBL/GenBank/DDBJ databases">
        <title>The genome of Melipona quadrifasciata.</title>
        <authorList>
            <person name="Pan H."/>
            <person name="Kapheim K."/>
        </authorList>
    </citation>
    <scope>NUCLEOTIDE SEQUENCE [LARGE SCALE GENOMIC DNA]</scope>
    <source>
        <strain evidence="1">0111107301</strain>
        <tissue evidence="1">Whole body</tissue>
    </source>
</reference>
<evidence type="ECO:0008006" key="3">
    <source>
        <dbReference type="Google" id="ProtNLM"/>
    </source>
</evidence>
<name>A0A0M8ZN16_9HYME</name>
<dbReference type="STRING" id="166423.A0A0M8ZN16"/>
<evidence type="ECO:0000313" key="1">
    <source>
        <dbReference type="EMBL" id="KOX67407.1"/>
    </source>
</evidence>
<keyword evidence="2" id="KW-1185">Reference proteome</keyword>
<accession>A0A0M8ZN16</accession>
<dbReference type="EMBL" id="KQ436170">
    <property type="protein sequence ID" value="KOX67407.1"/>
    <property type="molecule type" value="Genomic_DNA"/>
</dbReference>